<organism evidence="1 2">
    <name type="scientific">Panagrolaimus sp. JU765</name>
    <dbReference type="NCBI Taxonomy" id="591449"/>
    <lineage>
        <taxon>Eukaryota</taxon>
        <taxon>Metazoa</taxon>
        <taxon>Ecdysozoa</taxon>
        <taxon>Nematoda</taxon>
        <taxon>Chromadorea</taxon>
        <taxon>Rhabditida</taxon>
        <taxon>Tylenchina</taxon>
        <taxon>Panagrolaimomorpha</taxon>
        <taxon>Panagrolaimoidea</taxon>
        <taxon>Panagrolaimidae</taxon>
        <taxon>Panagrolaimus</taxon>
    </lineage>
</organism>
<sequence>MVSNQYKSRLEEKQKQYQETYSQFEQILIKIKPFGVYQMFACFCIIFAEIEWAGNFSFLNIVGSIEPDWICNNSMVVNHTDSNKCDILKHCTTISPLKNSTKFNSIVASFQMICDDKNKPEYIQIALACAMLIGSIIGGHLGDWFGRQYLFYMCQLGIVITSCMTTAAKTWSDYLICQSLNGIMYGIIEVESITLLMEYTNNQYRMIPNACYQWNIANMVIALIAYLTKDWQLFFIFLNLVTSPVIMMFMLFHESPRWLMATGRISKACNVLNDIANKRWNGTDVTFASKQLEPILHETKRKKYTFYHLFSEKRYFKQSLMQILSMFTYSLVGICYMYVIKDFTHLSPILIVFLDGVFRLIIPVIIIVLDISFKSFTRRTQFLGSLTLIAICFGIVIGLVADDYAYNSYAVAIPLLLGAMINDSAFWMNIVQVTTQRYPTVIRCIAFGSLHSVKHIGTIVGVVLFNFWVDDGLLKDHSKRIYAFIVPEALVLITLAVGILMQPDTKGKALLDRMDDVNVNRIESALPSALMKLATIHRVMQTELHNKLAEEHKEEWQQKLQQLEEEDEGHENHGFIDDSHTNTFSISRRQNV</sequence>
<accession>A0AC34RDT6</accession>
<dbReference type="Proteomes" id="UP000887576">
    <property type="component" value="Unplaced"/>
</dbReference>
<dbReference type="WBParaSite" id="JU765_v2.g6049.t1">
    <property type="protein sequence ID" value="JU765_v2.g6049.t1"/>
    <property type="gene ID" value="JU765_v2.g6049"/>
</dbReference>
<proteinExistence type="predicted"/>
<name>A0AC34RDT6_9BILA</name>
<reference evidence="2" key="1">
    <citation type="submission" date="2022-11" db="UniProtKB">
        <authorList>
            <consortium name="WormBaseParasite"/>
        </authorList>
    </citation>
    <scope>IDENTIFICATION</scope>
</reference>
<evidence type="ECO:0000313" key="2">
    <source>
        <dbReference type="WBParaSite" id="JU765_v2.g6049.t1"/>
    </source>
</evidence>
<protein>
    <submittedName>
        <fullName evidence="2">Uncharacterized protein</fullName>
    </submittedName>
</protein>
<evidence type="ECO:0000313" key="1">
    <source>
        <dbReference type="Proteomes" id="UP000887576"/>
    </source>
</evidence>